<name>A0AA38P7S3_9AGAR</name>
<dbReference type="EMBL" id="MU806227">
    <property type="protein sequence ID" value="KAJ3837716.1"/>
    <property type="molecule type" value="Genomic_DNA"/>
</dbReference>
<evidence type="ECO:0000313" key="3">
    <source>
        <dbReference type="EMBL" id="KAJ3837716.1"/>
    </source>
</evidence>
<keyword evidence="4" id="KW-1185">Reference proteome</keyword>
<keyword evidence="2" id="KW-0732">Signal</keyword>
<dbReference type="AlphaFoldDB" id="A0AA38P7S3"/>
<gene>
    <name evidence="3" type="ORF">F5878DRAFT_685008</name>
</gene>
<feature type="signal peptide" evidence="2">
    <location>
        <begin position="1"/>
        <end position="19"/>
    </location>
</feature>
<feature type="chain" id="PRO_5041336248" evidence="2">
    <location>
        <begin position="20"/>
        <end position="250"/>
    </location>
</feature>
<accession>A0AA38P7S3</accession>
<evidence type="ECO:0000256" key="1">
    <source>
        <dbReference type="SAM" id="MobiDB-lite"/>
    </source>
</evidence>
<dbReference type="Proteomes" id="UP001163846">
    <property type="component" value="Unassembled WGS sequence"/>
</dbReference>
<reference evidence="3" key="1">
    <citation type="submission" date="2022-08" db="EMBL/GenBank/DDBJ databases">
        <authorList>
            <consortium name="DOE Joint Genome Institute"/>
            <person name="Min B."/>
            <person name="Riley R."/>
            <person name="Sierra-Patev S."/>
            <person name="Naranjo-Ortiz M."/>
            <person name="Looney B."/>
            <person name="Konkel Z."/>
            <person name="Slot J.C."/>
            <person name="Sakamoto Y."/>
            <person name="Steenwyk J.L."/>
            <person name="Rokas A."/>
            <person name="Carro J."/>
            <person name="Camarero S."/>
            <person name="Ferreira P."/>
            <person name="Molpeceres G."/>
            <person name="Ruiz-Duenas F.J."/>
            <person name="Serrano A."/>
            <person name="Henrissat B."/>
            <person name="Drula E."/>
            <person name="Hughes K.W."/>
            <person name="Mata J.L."/>
            <person name="Ishikawa N.K."/>
            <person name="Vargas-Isla R."/>
            <person name="Ushijima S."/>
            <person name="Smith C.A."/>
            <person name="Ahrendt S."/>
            <person name="Andreopoulos W."/>
            <person name="He G."/>
            <person name="Labutti K."/>
            <person name="Lipzen A."/>
            <person name="Ng V."/>
            <person name="Sandor L."/>
            <person name="Barry K."/>
            <person name="Martinez A.T."/>
            <person name="Xiao Y."/>
            <person name="Gibbons J.G."/>
            <person name="Terashima K."/>
            <person name="Hibbett D.S."/>
            <person name="Grigoriev I.V."/>
        </authorList>
    </citation>
    <scope>NUCLEOTIDE SEQUENCE</scope>
    <source>
        <strain evidence="3">TFB9207</strain>
    </source>
</reference>
<feature type="region of interest" description="Disordered" evidence="1">
    <location>
        <begin position="103"/>
        <end position="124"/>
    </location>
</feature>
<comment type="caution">
    <text evidence="3">The sequence shown here is derived from an EMBL/GenBank/DDBJ whole genome shotgun (WGS) entry which is preliminary data.</text>
</comment>
<proteinExistence type="predicted"/>
<evidence type="ECO:0000256" key="2">
    <source>
        <dbReference type="SAM" id="SignalP"/>
    </source>
</evidence>
<evidence type="ECO:0000313" key="4">
    <source>
        <dbReference type="Proteomes" id="UP001163846"/>
    </source>
</evidence>
<protein>
    <submittedName>
        <fullName evidence="3">Uncharacterized protein</fullName>
    </submittedName>
</protein>
<sequence length="250" mass="28525">MHIGTTGHILFCLVAIAQARAGSLSKPLANPPSQDLKVHGQRKILSGKISKGSMGQFSYAYHDIGSEQVASSRKFHSHLPPVPKEEDLNKDIIVLFFTESDDTGPTVDSASVDDARSSNLETSSVAPPPADIDYELYLIFRRFRTETLHINRPFRFVYRNRLHFNHPVNVQTNVHWVYFWGEGVTGHCTRRNEDCLLIFERRPRHVGRDAGLLATMWITEGMTVYYEWRVPLSIREEVLEVFGMERLSNN</sequence>
<organism evidence="3 4">
    <name type="scientific">Lentinula raphanica</name>
    <dbReference type="NCBI Taxonomy" id="153919"/>
    <lineage>
        <taxon>Eukaryota</taxon>
        <taxon>Fungi</taxon>
        <taxon>Dikarya</taxon>
        <taxon>Basidiomycota</taxon>
        <taxon>Agaricomycotina</taxon>
        <taxon>Agaricomycetes</taxon>
        <taxon>Agaricomycetidae</taxon>
        <taxon>Agaricales</taxon>
        <taxon>Marasmiineae</taxon>
        <taxon>Omphalotaceae</taxon>
        <taxon>Lentinula</taxon>
    </lineage>
</organism>